<organism evidence="1 2">
    <name type="scientific">Gemmobacter aquaticus</name>
    <dbReference type="NCBI Taxonomy" id="490185"/>
    <lineage>
        <taxon>Bacteria</taxon>
        <taxon>Pseudomonadati</taxon>
        <taxon>Pseudomonadota</taxon>
        <taxon>Alphaproteobacteria</taxon>
        <taxon>Rhodobacterales</taxon>
        <taxon>Paracoccaceae</taxon>
        <taxon>Gemmobacter</taxon>
    </lineage>
</organism>
<keyword evidence="2" id="KW-1185">Reference proteome</keyword>
<comment type="caution">
    <text evidence="1">The sequence shown here is derived from an EMBL/GenBank/DDBJ whole genome shotgun (WGS) entry which is preliminary data.</text>
</comment>
<dbReference type="AlphaFoldDB" id="A0A917YM61"/>
<dbReference type="InterPro" id="IPR027417">
    <property type="entry name" value="P-loop_NTPase"/>
</dbReference>
<gene>
    <name evidence="1" type="ORF">GCM10010991_31390</name>
</gene>
<proteinExistence type="predicted"/>
<evidence type="ECO:0000313" key="1">
    <source>
        <dbReference type="EMBL" id="GGO36802.1"/>
    </source>
</evidence>
<dbReference type="RefSeq" id="WP_146287828.1">
    <property type="nucleotide sequence ID" value="NZ_BMLP01000007.1"/>
</dbReference>
<dbReference type="OrthoDB" id="556502at2"/>
<accession>A0A917YM61</accession>
<dbReference type="SUPFAM" id="SSF52540">
    <property type="entry name" value="P-loop containing nucleoside triphosphate hydrolases"/>
    <property type="match status" value="1"/>
</dbReference>
<sequence>MPVFDLPTDRLVDLTDADLRELLARLCEAERERQAGHRNEVRWGGSQTAADGGLDIVVDPVGSFLPAGPLARRDVGIQVKAADLAAAAITGEMRYGGSLRPAISALAARRGSYIIASAGANCSEAMLRRRVDAMRAAVADDPNGADLDLIFLDRKAISRWVSAQASVALWLRKRLTLPILAGWQPFGRWSSTPEGEPDDLICEAGLVFRIGRDDPIRELPNALDAIRSLVRNGTGSVRIAGLSGIGKSRIVQALFEPIGDLAALPSSHAIYTDLGHSPDPAPMGMLEALVDRNSPAILVVDNCPPESHQALARKLAERPGPVRLITVEYDVRADRPEETDVVRVEAEGSDIVEVLLRRRRRDLSSGDARRLAELAQGNARLGFALAQAAPRTGTLSAFEDSALFDRLFWQREERNEELARAAEVLSLVYSFEVDGEEEPDELTFLGSLAELSRRAMHRHAATLLDRGLAQARSRWRAVLPHALANRLATQALKSIPWRSIADGFAANLRLRRSFARRLSYLHDSDEARRIVTRWMDAGGPLHGPTPDMHVLVAVCHLVPDEALRVIDGMIAALQAASGDFHSLDSLTRMISRIAHSEAMFPRACERLVTLTIAVAEQRSSNADDALSSLFNLYLSGTLAQTDTRIQVARQYLLANDPDHNARGIIMLRSALRTGYWSSSILSYDDARPDAFGWEPHWQDVVEWFTRWLDLAAEIAVDGPVAIRDSARKALADEIGDIWKCIPTLRPRIDQVARQLQAAAPWPEGRHALKRMLYYIQRRGEEFPRADTENVLRLVDHMEPVDLEARVRAEMVMGWDFHLENDDEDVNAAEASRAQRLELLGQELAASLDSLRAVGRNLLEAEVGSFYQLGVGLAQGAAAPVEVWGALRDLHLIDPSRTRQTSVLSGFIQQLDISNPAVANDIRVECRGIPALRRQYGIFLARGVLPTQELEHVIEIAGEAETPVWHFSDVSWREERELSDEDRVRLLRTILAKSGGPGQVVDALNMLRYVEGKVRYRWPEEVRQVGLDAVMEIISADDIHVNIDEHMSRAMSACLRGDDGPGANRVMEAIIDRAARRYGSTYDVERTLSALAERAPKVFLDRVFPDEADEPSIRFRDGPRPGPLSCVPTEALIEWCRQNPDRWTRVARQISPFARGVDDEGESGQISPLAQAFLKAAPRPEDVVEAYLQHLAPMSWSGSRAAIMECRLAVIESLQDHPAPEVRHTISRLVPDIRARIDRIRQAEQEESRDRDQRFE</sequence>
<reference evidence="1 2" key="1">
    <citation type="journal article" date="2014" name="Int. J. Syst. Evol. Microbiol.">
        <title>Complete genome sequence of Corynebacterium casei LMG S-19264T (=DSM 44701T), isolated from a smear-ripened cheese.</title>
        <authorList>
            <consortium name="US DOE Joint Genome Institute (JGI-PGF)"/>
            <person name="Walter F."/>
            <person name="Albersmeier A."/>
            <person name="Kalinowski J."/>
            <person name="Ruckert C."/>
        </authorList>
    </citation>
    <scope>NUCLEOTIDE SEQUENCE [LARGE SCALE GENOMIC DNA]</scope>
    <source>
        <strain evidence="1 2">CGMCC 1.7029</strain>
    </source>
</reference>
<dbReference type="EMBL" id="BMLP01000007">
    <property type="protein sequence ID" value="GGO36802.1"/>
    <property type="molecule type" value="Genomic_DNA"/>
</dbReference>
<evidence type="ECO:0000313" key="2">
    <source>
        <dbReference type="Proteomes" id="UP000598196"/>
    </source>
</evidence>
<dbReference type="Proteomes" id="UP000598196">
    <property type="component" value="Unassembled WGS sequence"/>
</dbReference>
<protein>
    <submittedName>
        <fullName evidence="1">Uncharacterized protein</fullName>
    </submittedName>
</protein>
<name>A0A917YM61_9RHOB</name>